<dbReference type="RefSeq" id="XP_033392295.1">
    <property type="nucleotide sequence ID" value="XM_033542621.1"/>
</dbReference>
<protein>
    <submittedName>
        <fullName evidence="2">Uncharacterized protein</fullName>
    </submittedName>
</protein>
<feature type="region of interest" description="Disordered" evidence="1">
    <location>
        <begin position="158"/>
        <end position="246"/>
    </location>
</feature>
<feature type="region of interest" description="Disordered" evidence="1">
    <location>
        <begin position="285"/>
        <end position="361"/>
    </location>
</feature>
<dbReference type="Proteomes" id="UP000799438">
    <property type="component" value="Unassembled WGS sequence"/>
</dbReference>
<feature type="compositionally biased region" description="Acidic residues" evidence="1">
    <location>
        <begin position="158"/>
        <end position="175"/>
    </location>
</feature>
<feature type="compositionally biased region" description="Low complexity" evidence="1">
    <location>
        <begin position="204"/>
        <end position="220"/>
    </location>
</feature>
<feature type="compositionally biased region" description="Low complexity" evidence="1">
    <location>
        <begin position="314"/>
        <end position="323"/>
    </location>
</feature>
<keyword evidence="3" id="KW-1185">Reference proteome</keyword>
<reference evidence="2" key="1">
    <citation type="journal article" date="2020" name="Stud. Mycol.">
        <title>101 Dothideomycetes genomes: a test case for predicting lifestyles and emergence of pathogens.</title>
        <authorList>
            <person name="Haridas S."/>
            <person name="Albert R."/>
            <person name="Binder M."/>
            <person name="Bloem J."/>
            <person name="Labutti K."/>
            <person name="Salamov A."/>
            <person name="Andreopoulos B."/>
            <person name="Baker S."/>
            <person name="Barry K."/>
            <person name="Bills G."/>
            <person name="Bluhm B."/>
            <person name="Cannon C."/>
            <person name="Castanera R."/>
            <person name="Culley D."/>
            <person name="Daum C."/>
            <person name="Ezra D."/>
            <person name="Gonzalez J."/>
            <person name="Henrissat B."/>
            <person name="Kuo A."/>
            <person name="Liang C."/>
            <person name="Lipzen A."/>
            <person name="Lutzoni F."/>
            <person name="Magnuson J."/>
            <person name="Mondo S."/>
            <person name="Nolan M."/>
            <person name="Ohm R."/>
            <person name="Pangilinan J."/>
            <person name="Park H.-J."/>
            <person name="Ramirez L."/>
            <person name="Alfaro M."/>
            <person name="Sun H."/>
            <person name="Tritt A."/>
            <person name="Yoshinaga Y."/>
            <person name="Zwiers L.-H."/>
            <person name="Turgeon B."/>
            <person name="Goodwin S."/>
            <person name="Spatafora J."/>
            <person name="Crous P."/>
            <person name="Grigoriev I."/>
        </authorList>
    </citation>
    <scope>NUCLEOTIDE SEQUENCE</scope>
    <source>
        <strain evidence="2">CBS 121167</strain>
    </source>
</reference>
<evidence type="ECO:0000256" key="1">
    <source>
        <dbReference type="SAM" id="MobiDB-lite"/>
    </source>
</evidence>
<sequence>MSATTTTTITAAAVNRLPEHTQQQLAALAERAAPLAADIAASVSTTTTTTTTNTDGSPNLAQYQAALAARYRANIQRILKPDMNSFAAESTASSIDAAIAPAPTSSTPNGSAPELNFLPSPSPNLVSAFSPASSSPSPSYELATYAATNEDVDPTLATEDEEDEHLPPYEEEEGNTSDCTVTVTELDSPDTPADNIDQADMLRTATGTTASTSSSSTTGGVAIRPASATSSNDGAALSPSSDGGVPLPVSAASCLRPASRRALTPRTAAAAAASIAAAIAATPSPLSSYVPAQPRSHQQERERSPGPPPRPARPTHTASTTATLVSLGSKAYDGPMKAGPKSITSSKAGSTKSSSSSVLSVSPKAAVAKVARLAAHFGGARAYPDHTAAAAERQTQQLPTMRAAAFI</sequence>
<gene>
    <name evidence="2" type="ORF">K452DRAFT_302654</name>
</gene>
<feature type="region of interest" description="Disordered" evidence="1">
    <location>
        <begin position="100"/>
        <end position="119"/>
    </location>
</feature>
<dbReference type="EMBL" id="ML995517">
    <property type="protein sequence ID" value="KAF2136577.1"/>
    <property type="molecule type" value="Genomic_DNA"/>
</dbReference>
<dbReference type="OrthoDB" id="3933906at2759"/>
<accession>A0A6A6B0L7</accession>
<evidence type="ECO:0000313" key="3">
    <source>
        <dbReference type="Proteomes" id="UP000799438"/>
    </source>
</evidence>
<dbReference type="AlphaFoldDB" id="A0A6A6B0L7"/>
<proteinExistence type="predicted"/>
<feature type="compositionally biased region" description="Polar residues" evidence="1">
    <location>
        <begin position="227"/>
        <end position="241"/>
    </location>
</feature>
<feature type="compositionally biased region" description="Low complexity" evidence="1">
    <location>
        <begin position="341"/>
        <end position="361"/>
    </location>
</feature>
<name>A0A6A6B0L7_9PEZI</name>
<dbReference type="GeneID" id="54300118"/>
<evidence type="ECO:0000313" key="2">
    <source>
        <dbReference type="EMBL" id="KAF2136577.1"/>
    </source>
</evidence>
<organism evidence="2 3">
    <name type="scientific">Aplosporella prunicola CBS 121167</name>
    <dbReference type="NCBI Taxonomy" id="1176127"/>
    <lineage>
        <taxon>Eukaryota</taxon>
        <taxon>Fungi</taxon>
        <taxon>Dikarya</taxon>
        <taxon>Ascomycota</taxon>
        <taxon>Pezizomycotina</taxon>
        <taxon>Dothideomycetes</taxon>
        <taxon>Dothideomycetes incertae sedis</taxon>
        <taxon>Botryosphaeriales</taxon>
        <taxon>Aplosporellaceae</taxon>
        <taxon>Aplosporella</taxon>
    </lineage>
</organism>
<feature type="compositionally biased region" description="Polar residues" evidence="1">
    <location>
        <begin position="176"/>
        <end position="185"/>
    </location>
</feature>